<evidence type="ECO:0008006" key="5">
    <source>
        <dbReference type="Google" id="ProtNLM"/>
    </source>
</evidence>
<protein>
    <recommendedName>
        <fullName evidence="5">L,D-transpeptidase catalytic domain</fullName>
    </recommendedName>
</protein>
<evidence type="ECO:0000256" key="1">
    <source>
        <dbReference type="SAM" id="MobiDB-lite"/>
    </source>
</evidence>
<dbReference type="Proteomes" id="UP000198614">
    <property type="component" value="Unassembled WGS sequence"/>
</dbReference>
<keyword evidence="2" id="KW-1133">Transmembrane helix</keyword>
<organism evidence="3 4">
    <name type="scientific">Streptomyces griseoaurantiacus</name>
    <dbReference type="NCBI Taxonomy" id="68213"/>
    <lineage>
        <taxon>Bacteria</taxon>
        <taxon>Bacillati</taxon>
        <taxon>Actinomycetota</taxon>
        <taxon>Actinomycetes</taxon>
        <taxon>Kitasatosporales</taxon>
        <taxon>Streptomycetaceae</taxon>
        <taxon>Streptomyces</taxon>
        <taxon>Streptomyces aurantiacus group</taxon>
    </lineage>
</organism>
<dbReference type="OrthoDB" id="4325280at2"/>
<feature type="transmembrane region" description="Helical" evidence="2">
    <location>
        <begin position="40"/>
        <end position="61"/>
    </location>
</feature>
<dbReference type="InterPro" id="IPR038063">
    <property type="entry name" value="Transpep_catalytic_dom"/>
</dbReference>
<gene>
    <name evidence="3" type="ORF">SAMN05216260_109120</name>
</gene>
<dbReference type="AlphaFoldDB" id="A0A1G7MCG6"/>
<evidence type="ECO:0000313" key="3">
    <source>
        <dbReference type="EMBL" id="SDF58840.1"/>
    </source>
</evidence>
<name>A0A1G7MCG6_9ACTN</name>
<proteinExistence type="predicted"/>
<sequence>MSDELATALRELATAHEAAAPLPPDEIRGRARRRLLRRRVATAFGAATTAACALTAAAFTLHEDEAAPRQHRAAAASGADSRSAASPAPSRAEGSLDLGGHLLHSGDRVLRIDSASLATVPTGGTLTVTAKRRPLLLPSGGTKGRRSYQVPYVVELRTARNTQVYAGALAPEKAAGSLGAGTGWVGLRAGDAKWFYERARVGDRIEVTSDPLPSTRTPAAGAPPTG</sequence>
<feature type="region of interest" description="Disordered" evidence="1">
    <location>
        <begin position="68"/>
        <end position="98"/>
    </location>
</feature>
<evidence type="ECO:0000256" key="2">
    <source>
        <dbReference type="SAM" id="Phobius"/>
    </source>
</evidence>
<dbReference type="EMBL" id="FNAX01000009">
    <property type="protein sequence ID" value="SDF58840.1"/>
    <property type="molecule type" value="Genomic_DNA"/>
</dbReference>
<feature type="compositionally biased region" description="Low complexity" evidence="1">
    <location>
        <begin position="73"/>
        <end position="98"/>
    </location>
</feature>
<reference evidence="3 4" key="1">
    <citation type="submission" date="2016-10" db="EMBL/GenBank/DDBJ databases">
        <authorList>
            <person name="de Groot N.N."/>
        </authorList>
    </citation>
    <scope>NUCLEOTIDE SEQUENCE [LARGE SCALE GENOMIC DNA]</scope>
    <source>
        <strain evidence="3 4">CGMCC 4.1859</strain>
    </source>
</reference>
<feature type="region of interest" description="Disordered" evidence="1">
    <location>
        <begin position="206"/>
        <end position="226"/>
    </location>
</feature>
<dbReference type="Gene3D" id="2.40.440.10">
    <property type="entry name" value="L,D-transpeptidase catalytic domain-like"/>
    <property type="match status" value="1"/>
</dbReference>
<evidence type="ECO:0000313" key="4">
    <source>
        <dbReference type="Proteomes" id="UP000198614"/>
    </source>
</evidence>
<keyword evidence="2" id="KW-0472">Membrane</keyword>
<accession>A0A1G7MCG6</accession>
<keyword evidence="2" id="KW-0812">Transmembrane</keyword>